<reference evidence="10 11" key="1">
    <citation type="submission" date="2019-03" db="EMBL/GenBank/DDBJ databases">
        <authorList>
            <person name="Gaulin E."/>
            <person name="Dumas B."/>
        </authorList>
    </citation>
    <scope>NUCLEOTIDE SEQUENCE [LARGE SCALE GENOMIC DNA]</scope>
    <source>
        <strain evidence="10">CBS 568.67</strain>
    </source>
</reference>
<keyword evidence="6 8" id="KW-0472">Membrane</keyword>
<dbReference type="Proteomes" id="UP000332933">
    <property type="component" value="Unassembled WGS sequence"/>
</dbReference>
<protein>
    <submittedName>
        <fullName evidence="10">Aste57867_17181 protein</fullName>
    </submittedName>
</protein>
<keyword evidence="4 8" id="KW-0812">Transmembrane</keyword>
<dbReference type="OrthoDB" id="5982228at2759"/>
<feature type="transmembrane region" description="Helical" evidence="8">
    <location>
        <begin position="435"/>
        <end position="460"/>
    </location>
</feature>
<dbReference type="InterPro" id="IPR044566">
    <property type="entry name" value="RMV1-like"/>
</dbReference>
<feature type="transmembrane region" description="Helical" evidence="8">
    <location>
        <begin position="322"/>
        <end position="341"/>
    </location>
</feature>
<evidence type="ECO:0000256" key="8">
    <source>
        <dbReference type="SAM" id="Phobius"/>
    </source>
</evidence>
<feature type="transmembrane region" description="Helical" evidence="8">
    <location>
        <begin position="52"/>
        <end position="71"/>
    </location>
</feature>
<dbReference type="InterPro" id="IPR002293">
    <property type="entry name" value="AA/rel_permease1"/>
</dbReference>
<proteinExistence type="inferred from homology"/>
<evidence type="ECO:0000256" key="4">
    <source>
        <dbReference type="ARBA" id="ARBA00022692"/>
    </source>
</evidence>
<dbReference type="AlphaFoldDB" id="A0A485L797"/>
<evidence type="ECO:0000256" key="3">
    <source>
        <dbReference type="ARBA" id="ARBA00022475"/>
    </source>
</evidence>
<dbReference type="PIRSF" id="PIRSF006060">
    <property type="entry name" value="AA_transporter"/>
    <property type="match status" value="1"/>
</dbReference>
<keyword evidence="2" id="KW-0813">Transport</keyword>
<evidence type="ECO:0000256" key="6">
    <source>
        <dbReference type="ARBA" id="ARBA00023136"/>
    </source>
</evidence>
<dbReference type="GO" id="GO:0015203">
    <property type="term" value="F:polyamine transmembrane transporter activity"/>
    <property type="evidence" value="ECO:0007669"/>
    <property type="project" value="UniProtKB-ARBA"/>
</dbReference>
<feature type="transmembrane region" description="Helical" evidence="8">
    <location>
        <begin position="83"/>
        <end position="105"/>
    </location>
</feature>
<accession>A0A485L797</accession>
<keyword evidence="3" id="KW-1003">Cell membrane</keyword>
<gene>
    <name evidence="10" type="primary">Aste57867_17181</name>
    <name evidence="9" type="ORF">As57867_017122</name>
    <name evidence="10" type="ORF">ASTE57867_17181</name>
</gene>
<dbReference type="Gene3D" id="1.20.1740.10">
    <property type="entry name" value="Amino acid/polyamine transporter I"/>
    <property type="match status" value="1"/>
</dbReference>
<evidence type="ECO:0000256" key="2">
    <source>
        <dbReference type="ARBA" id="ARBA00022448"/>
    </source>
</evidence>
<evidence type="ECO:0000313" key="9">
    <source>
        <dbReference type="EMBL" id="KAF0691651.1"/>
    </source>
</evidence>
<dbReference type="Pfam" id="PF13520">
    <property type="entry name" value="AA_permease_2"/>
    <property type="match status" value="1"/>
</dbReference>
<feature type="transmembrane region" description="Helical" evidence="8">
    <location>
        <begin position="196"/>
        <end position="216"/>
    </location>
</feature>
<evidence type="ECO:0000313" key="10">
    <source>
        <dbReference type="EMBL" id="VFT93938.1"/>
    </source>
</evidence>
<feature type="transmembrane region" description="Helical" evidence="8">
    <location>
        <begin position="284"/>
        <end position="302"/>
    </location>
</feature>
<comment type="similarity">
    <text evidence="7">Belongs to the amino acid-polyamine-organocation (APC) superfamily. Polyamine:cation symporter (PHS) (TC 2.A.3.12) family.</text>
</comment>
<feature type="transmembrane region" description="Helical" evidence="8">
    <location>
        <begin position="171"/>
        <end position="189"/>
    </location>
</feature>
<reference evidence="9" key="2">
    <citation type="submission" date="2019-06" db="EMBL/GenBank/DDBJ databases">
        <title>Genomics analysis of Aphanomyces spp. identifies a new class of oomycete effector associated with host adaptation.</title>
        <authorList>
            <person name="Gaulin E."/>
        </authorList>
    </citation>
    <scope>NUCLEOTIDE SEQUENCE</scope>
    <source>
        <strain evidence="9">CBS 578.67</strain>
    </source>
</reference>
<evidence type="ECO:0000256" key="5">
    <source>
        <dbReference type="ARBA" id="ARBA00022989"/>
    </source>
</evidence>
<feature type="transmembrane region" description="Helical" evidence="8">
    <location>
        <begin position="380"/>
        <end position="398"/>
    </location>
</feature>
<evidence type="ECO:0000256" key="7">
    <source>
        <dbReference type="ARBA" id="ARBA00024041"/>
    </source>
</evidence>
<keyword evidence="5 8" id="KW-1133">Transmembrane helix</keyword>
<comment type="subcellular location">
    <subcellularLocation>
        <location evidence="1">Cell membrane</location>
        <topology evidence="1">Multi-pass membrane protein</topology>
    </subcellularLocation>
</comment>
<name>A0A485L797_9STRA</name>
<dbReference type="PANTHER" id="PTHR45826">
    <property type="entry name" value="POLYAMINE TRANSPORTER PUT1"/>
    <property type="match status" value="1"/>
</dbReference>
<organism evidence="10 11">
    <name type="scientific">Aphanomyces stellatus</name>
    <dbReference type="NCBI Taxonomy" id="120398"/>
    <lineage>
        <taxon>Eukaryota</taxon>
        <taxon>Sar</taxon>
        <taxon>Stramenopiles</taxon>
        <taxon>Oomycota</taxon>
        <taxon>Saprolegniomycetes</taxon>
        <taxon>Saprolegniales</taxon>
        <taxon>Verrucalvaceae</taxon>
        <taxon>Aphanomyces</taxon>
    </lineage>
</organism>
<feature type="transmembrane region" description="Helical" evidence="8">
    <location>
        <begin position="472"/>
        <end position="492"/>
    </location>
</feature>
<dbReference type="PANTHER" id="PTHR45826:SF2">
    <property type="entry name" value="AMINO ACID TRANSPORTER"/>
    <property type="match status" value="1"/>
</dbReference>
<sequence>MADSPVSAFASVQGYDGLAPPPPLTLLMQGTPQSRACDQRAPRHDHGVGRRVMTTASVVALCFFSVCGGAIGSESIFASGGPAMGLIALAIIPFAWSIPIALITAELSTTYPENSGFTVWVHQAFGPFWAFQEGFLSWLSCAVDNALYPALAVTCISKYAPALADTNVGTWFLKAAFAILFGLPNLLGVEMVGRGMVVLTVVVTIPFMIFFVWGFAATNDWSALGQFRHTDTNSTDTTSLTLTGAIDVQWSLLISTTFWSFNGFSYCSTFAGEVANPSVTYPRALLITVVFVELTYLLPLMAAAAYNDPLWSTWTEISFSDIALSLGGDGFLTLITIATLASNWGQYSSEMFSTTFQLTGMAESGLAPALFASRAKANNVPYYSVGMSFLIIFILVGMDFTQVLAMTNMLSSIGQVLLILAAIKLRLSQPDVHRPYRVPGGVGALVAMSIMPITICGYFIVNTFTDNDHTPLYFAMASIAIGIGYALAMKITPKQFVDPKKMILVVDADNDVDLSA</sequence>
<feature type="transmembrane region" description="Helical" evidence="8">
    <location>
        <begin position="404"/>
        <end position="423"/>
    </location>
</feature>
<dbReference type="GO" id="GO:0005886">
    <property type="term" value="C:plasma membrane"/>
    <property type="evidence" value="ECO:0007669"/>
    <property type="project" value="UniProtKB-SubCell"/>
</dbReference>
<dbReference type="EMBL" id="CAADRA010006070">
    <property type="protein sequence ID" value="VFT93938.1"/>
    <property type="molecule type" value="Genomic_DNA"/>
</dbReference>
<dbReference type="EMBL" id="VJMH01006049">
    <property type="protein sequence ID" value="KAF0691651.1"/>
    <property type="molecule type" value="Genomic_DNA"/>
</dbReference>
<evidence type="ECO:0000313" key="11">
    <source>
        <dbReference type="Proteomes" id="UP000332933"/>
    </source>
</evidence>
<keyword evidence="11" id="KW-1185">Reference proteome</keyword>
<feature type="transmembrane region" description="Helical" evidence="8">
    <location>
        <begin position="250"/>
        <end position="272"/>
    </location>
</feature>
<evidence type="ECO:0000256" key="1">
    <source>
        <dbReference type="ARBA" id="ARBA00004651"/>
    </source>
</evidence>